<feature type="binding site" evidence="7">
    <location>
        <position position="269"/>
    </location>
    <ligand>
        <name>substrate</name>
    </ligand>
</feature>
<dbReference type="Gene3D" id="3.40.50.300">
    <property type="entry name" value="P-loop containing nucleotide triphosphate hydrolases"/>
    <property type="match status" value="1"/>
</dbReference>
<comment type="pathway">
    <text evidence="7">Metabolic intermediate biosynthesis; chorismate biosynthesis; chorismate from D-erythrose 4-phosphate and phosphoenolpyruvate: step 5/7.</text>
</comment>
<dbReference type="SUPFAM" id="SSF47413">
    <property type="entry name" value="lambda repressor-like DNA-binding domains"/>
    <property type="match status" value="1"/>
</dbReference>
<dbReference type="PANTHER" id="PTHR21087:SF16">
    <property type="entry name" value="SHIKIMATE KINASE 1, CHLOROPLASTIC"/>
    <property type="match status" value="1"/>
</dbReference>
<keyword evidence="7" id="KW-0963">Cytoplasm</keyword>
<feature type="binding site" evidence="7">
    <location>
        <begin position="142"/>
        <end position="147"/>
    </location>
    <ligand>
        <name>ATP</name>
        <dbReference type="ChEBI" id="CHEBI:30616"/>
    </ligand>
</feature>
<dbReference type="Pfam" id="PF01202">
    <property type="entry name" value="SKI"/>
    <property type="match status" value="1"/>
</dbReference>
<organism evidence="9 10">
    <name type="scientific">Pararhodobacter marinus</name>
    <dbReference type="NCBI Taxonomy" id="2184063"/>
    <lineage>
        <taxon>Bacteria</taxon>
        <taxon>Pseudomonadati</taxon>
        <taxon>Pseudomonadota</taxon>
        <taxon>Alphaproteobacteria</taxon>
        <taxon>Rhodobacterales</taxon>
        <taxon>Paracoccaceae</taxon>
        <taxon>Pararhodobacter</taxon>
    </lineage>
</organism>
<dbReference type="EMBL" id="QEYD01000004">
    <property type="protein sequence ID" value="PWE29472.1"/>
    <property type="molecule type" value="Genomic_DNA"/>
</dbReference>
<dbReference type="InterPro" id="IPR010982">
    <property type="entry name" value="Lambda_DNA-bd_dom_sf"/>
</dbReference>
<feature type="domain" description="HTH cro/C1-type" evidence="8">
    <location>
        <begin position="35"/>
        <end position="89"/>
    </location>
</feature>
<dbReference type="SUPFAM" id="SSF52540">
    <property type="entry name" value="P-loop containing nucleoside triphosphate hydrolases"/>
    <property type="match status" value="1"/>
</dbReference>
<evidence type="ECO:0000259" key="8">
    <source>
        <dbReference type="PROSITE" id="PS50943"/>
    </source>
</evidence>
<dbReference type="EC" id="2.7.1.71" evidence="7"/>
<dbReference type="GO" id="GO:0003677">
    <property type="term" value="F:DNA binding"/>
    <property type="evidence" value="ECO:0007669"/>
    <property type="project" value="InterPro"/>
</dbReference>
<dbReference type="GeneID" id="94364610"/>
<evidence type="ECO:0000256" key="1">
    <source>
        <dbReference type="ARBA" id="ARBA00022605"/>
    </source>
</evidence>
<dbReference type="InterPro" id="IPR027417">
    <property type="entry name" value="P-loop_NTPase"/>
</dbReference>
<keyword evidence="1 7" id="KW-0028">Amino-acid biosynthesis</keyword>
<comment type="function">
    <text evidence="7">Catalyzes the specific phosphorylation of the 3-hydroxyl group of shikimic acid using ATP as a cosubstrate.</text>
</comment>
<dbReference type="GO" id="GO:0004765">
    <property type="term" value="F:shikimate kinase activity"/>
    <property type="evidence" value="ECO:0007669"/>
    <property type="project" value="UniProtKB-UniRule"/>
</dbReference>
<dbReference type="HAMAP" id="MF_00109">
    <property type="entry name" value="Shikimate_kinase"/>
    <property type="match status" value="1"/>
</dbReference>
<keyword evidence="5 7" id="KW-0067">ATP-binding</keyword>
<dbReference type="CDD" id="cd00464">
    <property type="entry name" value="SK"/>
    <property type="match status" value="1"/>
</dbReference>
<keyword evidence="10" id="KW-1185">Reference proteome</keyword>
<dbReference type="PANTHER" id="PTHR21087">
    <property type="entry name" value="SHIKIMATE KINASE"/>
    <property type="match status" value="1"/>
</dbReference>
<comment type="catalytic activity">
    <reaction evidence="7">
        <text>shikimate + ATP = 3-phosphoshikimate + ADP + H(+)</text>
        <dbReference type="Rhea" id="RHEA:13121"/>
        <dbReference type="ChEBI" id="CHEBI:15378"/>
        <dbReference type="ChEBI" id="CHEBI:30616"/>
        <dbReference type="ChEBI" id="CHEBI:36208"/>
        <dbReference type="ChEBI" id="CHEBI:145989"/>
        <dbReference type="ChEBI" id="CHEBI:456216"/>
        <dbReference type="EC" id="2.7.1.71"/>
    </reaction>
</comment>
<dbReference type="SMART" id="SM00530">
    <property type="entry name" value="HTH_XRE"/>
    <property type="match status" value="1"/>
</dbReference>
<dbReference type="OrthoDB" id="9800332at2"/>
<dbReference type="CDD" id="cd00093">
    <property type="entry name" value="HTH_XRE"/>
    <property type="match status" value="1"/>
</dbReference>
<name>A0A2U2CC93_9RHOB</name>
<gene>
    <name evidence="7" type="primary">aroK</name>
    <name evidence="9" type="ORF">C4N9_06900</name>
</gene>
<dbReference type="GO" id="GO:0009423">
    <property type="term" value="P:chorismate biosynthetic process"/>
    <property type="evidence" value="ECO:0007669"/>
    <property type="project" value="UniProtKB-UniRule"/>
</dbReference>
<comment type="cofactor">
    <cofactor evidence="7">
        <name>Mg(2+)</name>
        <dbReference type="ChEBI" id="CHEBI:18420"/>
    </cofactor>
    <text evidence="7">Binds 1 Mg(2+) ion per subunit.</text>
</comment>
<keyword evidence="7" id="KW-0479">Metal-binding</keyword>
<dbReference type="AlphaFoldDB" id="A0A2U2CC93"/>
<dbReference type="Pfam" id="PF01381">
    <property type="entry name" value="HTH_3"/>
    <property type="match status" value="1"/>
</dbReference>
<evidence type="ECO:0000256" key="2">
    <source>
        <dbReference type="ARBA" id="ARBA00022679"/>
    </source>
</evidence>
<keyword evidence="3 7" id="KW-0547">Nucleotide-binding</keyword>
<comment type="subunit">
    <text evidence="7">Monomer.</text>
</comment>
<evidence type="ECO:0000256" key="4">
    <source>
        <dbReference type="ARBA" id="ARBA00022777"/>
    </source>
</evidence>
<evidence type="ECO:0000313" key="9">
    <source>
        <dbReference type="EMBL" id="PWE29472.1"/>
    </source>
</evidence>
<dbReference type="Proteomes" id="UP000244940">
    <property type="component" value="Unassembled WGS sequence"/>
</dbReference>
<feature type="binding site" evidence="7">
    <location>
        <position position="285"/>
    </location>
    <ligand>
        <name>ATP</name>
        <dbReference type="ChEBI" id="CHEBI:30616"/>
    </ligand>
</feature>
<dbReference type="InterPro" id="IPR000623">
    <property type="entry name" value="Shikimate_kinase/TSH1"/>
</dbReference>
<dbReference type="GO" id="GO:0005829">
    <property type="term" value="C:cytosol"/>
    <property type="evidence" value="ECO:0007669"/>
    <property type="project" value="TreeGrafter"/>
</dbReference>
<evidence type="ECO:0000256" key="3">
    <source>
        <dbReference type="ARBA" id="ARBA00022741"/>
    </source>
</evidence>
<evidence type="ECO:0000313" key="10">
    <source>
        <dbReference type="Proteomes" id="UP000244940"/>
    </source>
</evidence>
<keyword evidence="4 7" id="KW-0418">Kinase</keyword>
<dbReference type="InterPro" id="IPR031322">
    <property type="entry name" value="Shikimate/glucono_kinase"/>
</dbReference>
<dbReference type="PROSITE" id="PS50943">
    <property type="entry name" value="HTH_CROC1"/>
    <property type="match status" value="1"/>
</dbReference>
<reference evidence="9 10" key="1">
    <citation type="submission" date="2018-05" db="EMBL/GenBank/DDBJ databases">
        <title>Pararhodobacter marina sp. nov., isolated from deep-sea water of the Indian Ocean.</title>
        <authorList>
            <person name="Lai Q.Sr."/>
            <person name="Liu X."/>
            <person name="Shao Z."/>
        </authorList>
    </citation>
    <scope>NUCLEOTIDE SEQUENCE [LARGE SCALE GENOMIC DNA]</scope>
    <source>
        <strain evidence="9 10">CIC4N-9</strain>
    </source>
</reference>
<keyword evidence="7" id="KW-0460">Magnesium</keyword>
<feature type="binding site" evidence="7">
    <location>
        <position position="146"/>
    </location>
    <ligand>
        <name>Mg(2+)</name>
        <dbReference type="ChEBI" id="CHEBI:18420"/>
    </ligand>
</feature>
<comment type="similarity">
    <text evidence="7">Belongs to the shikimate kinase family.</text>
</comment>
<comment type="subcellular location">
    <subcellularLocation>
        <location evidence="7">Cytoplasm</location>
    </subcellularLocation>
</comment>
<dbReference type="GO" id="GO:0000287">
    <property type="term" value="F:magnesium ion binding"/>
    <property type="evidence" value="ECO:0007669"/>
    <property type="project" value="UniProtKB-UniRule"/>
</dbReference>
<dbReference type="RefSeq" id="WP_109532930.1">
    <property type="nucleotide sequence ID" value="NZ_CAXPUO010000051.1"/>
</dbReference>
<dbReference type="UniPathway" id="UPA00053">
    <property type="reaction ID" value="UER00088"/>
</dbReference>
<dbReference type="PRINTS" id="PR01100">
    <property type="entry name" value="SHIKIMTKNASE"/>
</dbReference>
<accession>A0A2U2CC93</accession>
<comment type="caution">
    <text evidence="9">The sequence shown here is derived from an EMBL/GenBank/DDBJ whole genome shotgun (WGS) entry which is preliminary data.</text>
</comment>
<dbReference type="InterPro" id="IPR001387">
    <property type="entry name" value="Cro/C1-type_HTH"/>
</dbReference>
<dbReference type="GO" id="GO:0005524">
    <property type="term" value="F:ATP binding"/>
    <property type="evidence" value="ECO:0007669"/>
    <property type="project" value="UniProtKB-UniRule"/>
</dbReference>
<comment type="caution">
    <text evidence="7">Lacks conserved residue(s) required for the propagation of feature annotation.</text>
</comment>
<keyword evidence="6 7" id="KW-0057">Aromatic amino acid biosynthesis</keyword>
<dbReference type="NCBIfam" id="NF006015">
    <property type="entry name" value="PRK08154.1"/>
    <property type="match status" value="1"/>
</dbReference>
<protein>
    <recommendedName>
        <fullName evidence="7">Shikimate kinase</fullName>
        <shortName evidence="7">SK</shortName>
        <ecNumber evidence="7">2.7.1.71</ecNumber>
    </recommendedName>
</protein>
<feature type="binding site" evidence="7">
    <location>
        <position position="250"/>
    </location>
    <ligand>
        <name>ATP</name>
        <dbReference type="ChEBI" id="CHEBI:30616"/>
    </ligand>
</feature>
<evidence type="ECO:0000256" key="5">
    <source>
        <dbReference type="ARBA" id="ARBA00022840"/>
    </source>
</evidence>
<sequence>MSEITNFRGEAVSADTGSLGEDAARALILRVGERVRKARELKGIPRRVLSESSGVSPRYLALLEAGEGNISIGLLQRVADALDHRIEWLVGEEDPWTSEAIQVADLYRRAPNDRRAKVLEILSPQPEATARRHRIALIGLRGAGKSTLGMMAGDALGLPFVELNREIEDQAGMPVNEVMAFYGQEGYRRLEAQALGRIIATHDSMILAVAGGIVSEPETYKTLLGHFHTIWIKASPSEHMARVREQGDLRPMAGNPEAMDQLKFILTSRETLYDQARAKLDTSGRSIDESVSDLLALIDERGFLS</sequence>
<feature type="binding site" evidence="7">
    <location>
        <position position="188"/>
    </location>
    <ligand>
        <name>substrate</name>
    </ligand>
</feature>
<dbReference type="GO" id="GO:0009073">
    <property type="term" value="P:aromatic amino acid family biosynthetic process"/>
    <property type="evidence" value="ECO:0007669"/>
    <property type="project" value="UniProtKB-KW"/>
</dbReference>
<keyword evidence="2 7" id="KW-0808">Transferase</keyword>
<dbReference type="Gene3D" id="1.10.260.40">
    <property type="entry name" value="lambda repressor-like DNA-binding domains"/>
    <property type="match status" value="1"/>
</dbReference>
<feature type="binding site" evidence="7">
    <location>
        <position position="211"/>
    </location>
    <ligand>
        <name>substrate</name>
    </ligand>
</feature>
<evidence type="ECO:0000256" key="6">
    <source>
        <dbReference type="ARBA" id="ARBA00023141"/>
    </source>
</evidence>
<proteinExistence type="inferred from homology"/>
<evidence type="ECO:0000256" key="7">
    <source>
        <dbReference type="HAMAP-Rule" id="MF_00109"/>
    </source>
</evidence>
<dbReference type="GO" id="GO:0008652">
    <property type="term" value="P:amino acid biosynthetic process"/>
    <property type="evidence" value="ECO:0007669"/>
    <property type="project" value="UniProtKB-KW"/>
</dbReference>